<reference evidence="2" key="1">
    <citation type="journal article" date="2014" name="Front. Microbiol.">
        <title>High frequency of phylogenetically diverse reductive dehalogenase-homologous genes in deep subseafloor sedimentary metagenomes.</title>
        <authorList>
            <person name="Kawai M."/>
            <person name="Futagami T."/>
            <person name="Toyoda A."/>
            <person name="Takaki Y."/>
            <person name="Nishi S."/>
            <person name="Hori S."/>
            <person name="Arai W."/>
            <person name="Tsubouchi T."/>
            <person name="Morono Y."/>
            <person name="Uchiyama I."/>
            <person name="Ito T."/>
            <person name="Fujiyama A."/>
            <person name="Inagaki F."/>
            <person name="Takami H."/>
        </authorList>
    </citation>
    <scope>NUCLEOTIDE SEQUENCE</scope>
    <source>
        <strain evidence="2">Expedition CK06-06</strain>
    </source>
</reference>
<name>X1MB77_9ZZZZ</name>
<feature type="domain" description="Semialdehyde dehydrogenase dimerisation" evidence="1">
    <location>
        <begin position="2"/>
        <end position="175"/>
    </location>
</feature>
<dbReference type="InterPro" id="IPR012280">
    <property type="entry name" value="Semialdhyde_DH_dimer_dom"/>
</dbReference>
<dbReference type="NCBIfam" id="NF011456">
    <property type="entry name" value="PRK14874.1"/>
    <property type="match status" value="1"/>
</dbReference>
<comment type="caution">
    <text evidence="2">The sequence shown here is derived from an EMBL/GenBank/DDBJ whole genome shotgun (WGS) entry which is preliminary data.</text>
</comment>
<dbReference type="Gene3D" id="3.30.360.10">
    <property type="entry name" value="Dihydrodipicolinate Reductase, domain 2"/>
    <property type="match status" value="1"/>
</dbReference>
<dbReference type="SUPFAM" id="SSF55347">
    <property type="entry name" value="Glyceraldehyde-3-phosphate dehydrogenase-like, C-terminal domain"/>
    <property type="match status" value="1"/>
</dbReference>
<dbReference type="Pfam" id="PF02774">
    <property type="entry name" value="Semialdhyde_dhC"/>
    <property type="match status" value="1"/>
</dbReference>
<sequence>PIKKIIVSTYQSVSGAGAGGIVELEEQTRKIICEKSEGVRCETFPVQIAFNVIPHIDIFLDNGYTKEEMKMVHETQKIFNDYSMKISATAVRVPVFTSHSESLSIETKDKLSLEAVRDALHKADGIKLMDDFKNAVYPTTLNSSNRDDVYVGRLREDISSANGISMWVVGDQLRKGAALNAVQIAEILVKG</sequence>
<dbReference type="EMBL" id="BARV01011056">
    <property type="protein sequence ID" value="GAI03604.1"/>
    <property type="molecule type" value="Genomic_DNA"/>
</dbReference>
<dbReference type="GO" id="GO:0016620">
    <property type="term" value="F:oxidoreductase activity, acting on the aldehyde or oxo group of donors, NAD or NADP as acceptor"/>
    <property type="evidence" value="ECO:0007669"/>
    <property type="project" value="InterPro"/>
</dbReference>
<dbReference type="GO" id="GO:0008652">
    <property type="term" value="P:amino acid biosynthetic process"/>
    <property type="evidence" value="ECO:0007669"/>
    <property type="project" value="InterPro"/>
</dbReference>
<gene>
    <name evidence="2" type="ORF">S06H3_21145</name>
</gene>
<dbReference type="PANTHER" id="PTHR46278">
    <property type="entry name" value="DEHYDROGENASE, PUTATIVE-RELATED"/>
    <property type="match status" value="1"/>
</dbReference>
<evidence type="ECO:0000259" key="1">
    <source>
        <dbReference type="Pfam" id="PF02774"/>
    </source>
</evidence>
<proteinExistence type="predicted"/>
<feature type="non-terminal residue" evidence="2">
    <location>
        <position position="1"/>
    </location>
</feature>
<dbReference type="GO" id="GO:0046983">
    <property type="term" value="F:protein dimerization activity"/>
    <property type="evidence" value="ECO:0007669"/>
    <property type="project" value="InterPro"/>
</dbReference>
<dbReference type="PANTHER" id="PTHR46278:SF2">
    <property type="entry name" value="ASPARTATE-SEMIALDEHYDE DEHYDROGENASE"/>
    <property type="match status" value="1"/>
</dbReference>
<dbReference type="AlphaFoldDB" id="X1MB77"/>
<evidence type="ECO:0000313" key="2">
    <source>
        <dbReference type="EMBL" id="GAI03604.1"/>
    </source>
</evidence>
<protein>
    <recommendedName>
        <fullName evidence="1">Semialdehyde dehydrogenase dimerisation domain-containing protein</fullName>
    </recommendedName>
</protein>
<accession>X1MB77</accession>
<dbReference type="CDD" id="cd18131">
    <property type="entry name" value="ASADH_C_bac_euk_like"/>
    <property type="match status" value="1"/>
</dbReference>
<organism evidence="2">
    <name type="scientific">marine sediment metagenome</name>
    <dbReference type="NCBI Taxonomy" id="412755"/>
    <lineage>
        <taxon>unclassified sequences</taxon>
        <taxon>metagenomes</taxon>
        <taxon>ecological metagenomes</taxon>
    </lineage>
</organism>